<dbReference type="EMBL" id="ABNAVX010000075">
    <property type="protein sequence ID" value="ELI8104658.1"/>
    <property type="molecule type" value="Genomic_DNA"/>
</dbReference>
<evidence type="ECO:0000313" key="2">
    <source>
        <dbReference type="EMBL" id="CND65854.1"/>
    </source>
</evidence>
<dbReference type="EMBL" id="CPXJ01000018">
    <property type="protein sequence ID" value="CND65854.1"/>
    <property type="molecule type" value="Genomic_DNA"/>
</dbReference>
<dbReference type="InterPro" id="IPR009228">
    <property type="entry name" value="Capsid_scaffold_GpO"/>
</dbReference>
<dbReference type="Proteomes" id="UP001182355">
    <property type="component" value="Unassembled WGS sequence"/>
</dbReference>
<gene>
    <name evidence="1" type="ORF">ERS137941_01465</name>
    <name evidence="2" type="ORF">ERS137959_01815</name>
    <name evidence="3" type="ORF">RSF11_004442</name>
    <name evidence="4" type="ORF">RSF11_004452</name>
</gene>
<evidence type="ECO:0000313" key="4">
    <source>
        <dbReference type="EMBL" id="ELI8104666.1"/>
    </source>
</evidence>
<reference evidence="2 5" key="2">
    <citation type="submission" date="2015-03" db="EMBL/GenBank/DDBJ databases">
        <authorList>
            <consortium name="Pathogen Informatics"/>
            <person name="Murphy D."/>
        </authorList>
    </citation>
    <scope>NUCLEOTIDE SEQUENCE [LARGE SCALE GENOMIC DNA]</scope>
    <source>
        <strain evidence="2 5">IP05342</strain>
    </source>
</reference>
<dbReference type="Proteomes" id="UP000041601">
    <property type="component" value="Unassembled WGS sequence"/>
</dbReference>
<dbReference type="EMBL" id="ABNAVX010000078">
    <property type="protein sequence ID" value="ELI8104666.1"/>
    <property type="molecule type" value="Genomic_DNA"/>
</dbReference>
<evidence type="ECO:0000313" key="5">
    <source>
        <dbReference type="Proteomes" id="UP000041601"/>
    </source>
</evidence>
<proteinExistence type="predicted"/>
<dbReference type="RefSeq" id="WP_023160818.1">
    <property type="nucleotide sequence ID" value="NZ_CGBR01000007.1"/>
</dbReference>
<dbReference type="Pfam" id="PF05929">
    <property type="entry name" value="Phage_GPO"/>
    <property type="match status" value="1"/>
</dbReference>
<evidence type="ECO:0000313" key="1">
    <source>
        <dbReference type="EMBL" id="CFQ59364.1"/>
    </source>
</evidence>
<sequence>MTDSQLTTGWICIATEGTTIDSRKIESQWLLDMAETYDVRTYTALIWEEHKRDRDNLGEVLALRSDKQSGIVHLYARIRPTAKLMSYNELGQKLFCSIEVEEDFQDKGHFYLSGLAVTDSPASIGTDRLRFSANRSYFSKRGVKAKISKPREFSLSDATIMAGKGWVSAIALS</sequence>
<dbReference type="EMBL" id="CGBR01000007">
    <property type="protein sequence ID" value="CFQ59364.1"/>
    <property type="molecule type" value="Genomic_DNA"/>
</dbReference>
<reference evidence="1 6" key="1">
    <citation type="submission" date="2015-03" db="EMBL/GenBank/DDBJ databases">
        <authorList>
            <person name="Murphy D."/>
        </authorList>
    </citation>
    <scope>NUCLEOTIDE SEQUENCE [LARGE SCALE GENOMIC DNA]</scope>
    <source>
        <strain evidence="1 6">IP26249</strain>
    </source>
</reference>
<dbReference type="AlphaFoldDB" id="A0A0H5FXM6"/>
<protein>
    <submittedName>
        <fullName evidence="3">GPO family capsid scaffolding protein</fullName>
    </submittedName>
    <submittedName>
        <fullName evidence="1">Phage capsid scaffolding</fullName>
    </submittedName>
</protein>
<reference evidence="3" key="3">
    <citation type="submission" date="2023-02" db="EMBL/GenBank/DDBJ databases">
        <authorList>
            <person name="Ashton P.M."/>
            <person name="Dallman T."/>
            <person name="Nair S."/>
            <person name="De Pinna E."/>
            <person name="Peters T."/>
            <person name="Grant K."/>
        </authorList>
    </citation>
    <scope>NUCLEOTIDE SEQUENCE</scope>
    <source>
        <strain evidence="3">01103883</strain>
    </source>
</reference>
<accession>A0A0H5FXM6</accession>
<name>A0A0H5FXM6_YEREN</name>
<dbReference type="Proteomes" id="UP000048841">
    <property type="component" value="Unassembled WGS sequence"/>
</dbReference>
<evidence type="ECO:0000313" key="6">
    <source>
        <dbReference type="Proteomes" id="UP000048841"/>
    </source>
</evidence>
<organism evidence="1 6">
    <name type="scientific">Yersinia enterocolitica</name>
    <dbReference type="NCBI Taxonomy" id="630"/>
    <lineage>
        <taxon>Bacteria</taxon>
        <taxon>Pseudomonadati</taxon>
        <taxon>Pseudomonadota</taxon>
        <taxon>Gammaproteobacteria</taxon>
        <taxon>Enterobacterales</taxon>
        <taxon>Yersiniaceae</taxon>
        <taxon>Yersinia</taxon>
    </lineage>
</organism>
<evidence type="ECO:0000313" key="3">
    <source>
        <dbReference type="EMBL" id="ELI8104658.1"/>
    </source>
</evidence>
<keyword evidence="5" id="KW-1185">Reference proteome</keyword>